<dbReference type="RefSeq" id="WP_068768739.1">
    <property type="nucleotide sequence ID" value="NZ_CP109796.1"/>
</dbReference>
<sequence length="120" mass="13039">MNNKNKTNLQNTPARESAGDAAFFTDPIDPKAEARAMAAEAITHVLLWISEDGTLEQRGLRASVVLRQVRPDLIGGMTLEEIGGLAGCTRQTIHKLVDDFRQSMGLASWCGPNGSRNCSR</sequence>
<reference evidence="2 3" key="1">
    <citation type="submission" date="2016-01" db="EMBL/GenBank/DDBJ databases">
        <title>High potential of lignocellulose degradation of a new Verrucomicrobia species.</title>
        <authorList>
            <person name="Wang Y."/>
            <person name="Shi Y."/>
            <person name="Qiu Z."/>
            <person name="Liu S."/>
            <person name="Yang H."/>
        </authorList>
    </citation>
    <scope>NUCLEOTIDE SEQUENCE [LARGE SCALE GENOMIC DNA]</scope>
    <source>
        <strain evidence="2 3">TSB47</strain>
    </source>
</reference>
<organism evidence="2 3">
    <name type="scientific">Termitidicoccus mucosus</name>
    <dbReference type="NCBI Taxonomy" id="1184151"/>
    <lineage>
        <taxon>Bacteria</taxon>
        <taxon>Pseudomonadati</taxon>
        <taxon>Verrucomicrobiota</taxon>
        <taxon>Opitutia</taxon>
        <taxon>Opitutales</taxon>
        <taxon>Opitutaceae</taxon>
        <taxon>Termitidicoccus</taxon>
    </lineage>
</organism>
<proteinExistence type="predicted"/>
<keyword evidence="3" id="KW-1185">Reference proteome</keyword>
<dbReference type="AlphaFoldDB" id="A0A178IQP2"/>
<evidence type="ECO:0000256" key="1">
    <source>
        <dbReference type="SAM" id="MobiDB-lite"/>
    </source>
</evidence>
<dbReference type="OrthoDB" id="196665at2"/>
<gene>
    <name evidence="2" type="ORF">AW736_02705</name>
</gene>
<name>A0A178IQP2_9BACT</name>
<protein>
    <submittedName>
        <fullName evidence="2">Uncharacterized protein</fullName>
    </submittedName>
</protein>
<accession>A0A178IQP2</accession>
<evidence type="ECO:0000313" key="2">
    <source>
        <dbReference type="EMBL" id="OAM91566.1"/>
    </source>
</evidence>
<feature type="region of interest" description="Disordered" evidence="1">
    <location>
        <begin position="1"/>
        <end position="25"/>
    </location>
</feature>
<dbReference type="Proteomes" id="UP000078486">
    <property type="component" value="Unassembled WGS sequence"/>
</dbReference>
<evidence type="ECO:0000313" key="3">
    <source>
        <dbReference type="Proteomes" id="UP000078486"/>
    </source>
</evidence>
<dbReference type="EMBL" id="LRRQ01000023">
    <property type="protein sequence ID" value="OAM91566.1"/>
    <property type="molecule type" value="Genomic_DNA"/>
</dbReference>
<feature type="compositionally biased region" description="Polar residues" evidence="1">
    <location>
        <begin position="1"/>
        <end position="14"/>
    </location>
</feature>
<comment type="caution">
    <text evidence="2">The sequence shown here is derived from an EMBL/GenBank/DDBJ whole genome shotgun (WGS) entry which is preliminary data.</text>
</comment>